<dbReference type="AlphaFoldDB" id="A0A380DJ59"/>
<keyword evidence="2" id="KW-0489">Methyltransferase</keyword>
<protein>
    <submittedName>
        <fullName evidence="2">Tetrapyrrole (Corrin-Porphyrin) methylase family protein UPF0011</fullName>
        <ecNumber evidence="2">2.1.1.198</ecNumber>
    </submittedName>
</protein>
<dbReference type="PANTHER" id="PTHR46111">
    <property type="entry name" value="RIBOSOMAL RNA SMALL SUBUNIT METHYLTRANSFERASE I"/>
    <property type="match status" value="1"/>
</dbReference>
<gene>
    <name evidence="2" type="primary">rsmI_2</name>
    <name evidence="2" type="ORF">NCTC5664_00195</name>
</gene>
<dbReference type="InterPro" id="IPR035996">
    <property type="entry name" value="4pyrrol_Methylase_sf"/>
</dbReference>
<evidence type="ECO:0000313" key="2">
    <source>
        <dbReference type="EMBL" id="SUK31493.1"/>
    </source>
</evidence>
<dbReference type="Gene3D" id="3.40.1010.10">
    <property type="entry name" value="Cobalt-precorrin-4 Transmethylase, Domain 1"/>
    <property type="match status" value="1"/>
</dbReference>
<sequence length="45" mass="5105">MGTPIGNLADITYRAVDVLKRVDMIACEDTRVTSKRVIIMIFQLH</sequence>
<dbReference type="SUPFAM" id="SSF53790">
    <property type="entry name" value="Tetrapyrrole methylase"/>
    <property type="match status" value="1"/>
</dbReference>
<keyword evidence="2" id="KW-0808">Transferase</keyword>
<dbReference type="GO" id="GO:0008168">
    <property type="term" value="F:methyltransferase activity"/>
    <property type="evidence" value="ECO:0007669"/>
    <property type="project" value="UniProtKB-KW"/>
</dbReference>
<evidence type="ECO:0000259" key="1">
    <source>
        <dbReference type="Pfam" id="PF00590"/>
    </source>
</evidence>
<proteinExistence type="predicted"/>
<organism evidence="2 3">
    <name type="scientific">Staphylococcus aureus</name>
    <dbReference type="NCBI Taxonomy" id="1280"/>
    <lineage>
        <taxon>Bacteria</taxon>
        <taxon>Bacillati</taxon>
        <taxon>Bacillota</taxon>
        <taxon>Bacilli</taxon>
        <taxon>Bacillales</taxon>
        <taxon>Staphylococcaceae</taxon>
        <taxon>Staphylococcus</taxon>
    </lineage>
</organism>
<dbReference type="PANTHER" id="PTHR46111:SF1">
    <property type="entry name" value="RIBOSOMAL RNA SMALL SUBUNIT METHYLTRANSFERASE I"/>
    <property type="match status" value="1"/>
</dbReference>
<dbReference type="InterPro" id="IPR014777">
    <property type="entry name" value="4pyrrole_Mease_sub1"/>
</dbReference>
<dbReference type="EMBL" id="UHAQ01000002">
    <property type="protein sequence ID" value="SUK31493.1"/>
    <property type="molecule type" value="Genomic_DNA"/>
</dbReference>
<dbReference type="GO" id="GO:0032259">
    <property type="term" value="P:methylation"/>
    <property type="evidence" value="ECO:0007669"/>
    <property type="project" value="UniProtKB-KW"/>
</dbReference>
<reference evidence="2 3" key="1">
    <citation type="submission" date="2018-06" db="EMBL/GenBank/DDBJ databases">
        <authorList>
            <consortium name="Pathogen Informatics"/>
            <person name="Doyle S."/>
        </authorList>
    </citation>
    <scope>NUCLEOTIDE SEQUENCE [LARGE SCALE GENOMIC DNA]</scope>
    <source>
        <strain evidence="2 3">NCTC5664</strain>
    </source>
</reference>
<accession>A0A380DJ59</accession>
<dbReference type="EC" id="2.1.1.198" evidence="2"/>
<evidence type="ECO:0000313" key="3">
    <source>
        <dbReference type="Proteomes" id="UP000254502"/>
    </source>
</evidence>
<dbReference type="InterPro" id="IPR000878">
    <property type="entry name" value="4pyrrol_Mease"/>
</dbReference>
<name>A0A380DJ59_STAAU</name>
<feature type="domain" description="Tetrapyrrole methylase" evidence="1">
    <location>
        <begin position="2"/>
        <end position="34"/>
    </location>
</feature>
<dbReference type="InterPro" id="IPR008189">
    <property type="entry name" value="rRNA_ssu_MeTfrase_I"/>
</dbReference>
<dbReference type="Proteomes" id="UP000254502">
    <property type="component" value="Unassembled WGS sequence"/>
</dbReference>
<dbReference type="Pfam" id="PF00590">
    <property type="entry name" value="TP_methylase"/>
    <property type="match status" value="1"/>
</dbReference>